<proteinExistence type="predicted"/>
<feature type="region of interest" description="Disordered" evidence="1">
    <location>
        <begin position="1"/>
        <end position="21"/>
    </location>
</feature>
<gene>
    <name evidence="3" type="ORF">ACH5RR_017635</name>
</gene>
<comment type="caution">
    <text evidence="3">The sequence shown here is derived from an EMBL/GenBank/DDBJ whole genome shotgun (WGS) entry which is preliminary data.</text>
</comment>
<evidence type="ECO:0000313" key="3">
    <source>
        <dbReference type="EMBL" id="KAL3519486.1"/>
    </source>
</evidence>
<dbReference type="EMBL" id="JBJUIK010000008">
    <property type="protein sequence ID" value="KAL3519486.1"/>
    <property type="molecule type" value="Genomic_DNA"/>
</dbReference>
<evidence type="ECO:0000259" key="2">
    <source>
        <dbReference type="Pfam" id="PF13966"/>
    </source>
</evidence>
<keyword evidence="4" id="KW-1185">Reference proteome</keyword>
<dbReference type="InterPro" id="IPR026960">
    <property type="entry name" value="RVT-Znf"/>
</dbReference>
<organism evidence="3 4">
    <name type="scientific">Cinchona calisaya</name>
    <dbReference type="NCBI Taxonomy" id="153742"/>
    <lineage>
        <taxon>Eukaryota</taxon>
        <taxon>Viridiplantae</taxon>
        <taxon>Streptophyta</taxon>
        <taxon>Embryophyta</taxon>
        <taxon>Tracheophyta</taxon>
        <taxon>Spermatophyta</taxon>
        <taxon>Magnoliopsida</taxon>
        <taxon>eudicotyledons</taxon>
        <taxon>Gunneridae</taxon>
        <taxon>Pentapetalae</taxon>
        <taxon>asterids</taxon>
        <taxon>lamiids</taxon>
        <taxon>Gentianales</taxon>
        <taxon>Rubiaceae</taxon>
        <taxon>Cinchonoideae</taxon>
        <taxon>Cinchoneae</taxon>
        <taxon>Cinchona</taxon>
    </lineage>
</organism>
<sequence length="123" mass="14863">MKDEDMKKGLQKASSSSYSQNSQVWAKLLGLNIKQKIKHFIWKCLNQSLPVHELIFKRTRIGDPRCKQCGENIETIEHMLFFSKQADATWRMALLQWEGLRNLRNQFWRWREEFKMLIYELKD</sequence>
<protein>
    <recommendedName>
        <fullName evidence="2">Reverse transcriptase zinc-binding domain-containing protein</fullName>
    </recommendedName>
</protein>
<accession>A0ABD2ZJ40</accession>
<dbReference type="AlphaFoldDB" id="A0ABD2ZJ40"/>
<evidence type="ECO:0000313" key="4">
    <source>
        <dbReference type="Proteomes" id="UP001630127"/>
    </source>
</evidence>
<dbReference type="Pfam" id="PF13966">
    <property type="entry name" value="zf-RVT"/>
    <property type="match status" value="1"/>
</dbReference>
<feature type="domain" description="Reverse transcriptase zinc-binding" evidence="2">
    <location>
        <begin position="20"/>
        <end position="90"/>
    </location>
</feature>
<evidence type="ECO:0000256" key="1">
    <source>
        <dbReference type="SAM" id="MobiDB-lite"/>
    </source>
</evidence>
<name>A0ABD2ZJ40_9GENT</name>
<dbReference type="Proteomes" id="UP001630127">
    <property type="component" value="Unassembled WGS sequence"/>
</dbReference>
<reference evidence="3 4" key="1">
    <citation type="submission" date="2024-11" db="EMBL/GenBank/DDBJ databases">
        <title>A near-complete genome assembly of Cinchona calisaya.</title>
        <authorList>
            <person name="Lian D.C."/>
            <person name="Zhao X.W."/>
            <person name="Wei L."/>
        </authorList>
    </citation>
    <scope>NUCLEOTIDE SEQUENCE [LARGE SCALE GENOMIC DNA]</scope>
    <source>
        <tissue evidence="3">Nenye</tissue>
    </source>
</reference>